<dbReference type="InterPro" id="IPR007604">
    <property type="entry name" value="CP2"/>
</dbReference>
<proteinExistence type="predicted"/>
<comment type="subcellular location">
    <subcellularLocation>
        <location evidence="1 6">Nucleus</location>
    </subcellularLocation>
</comment>
<feature type="region of interest" description="Disordered" evidence="7">
    <location>
        <begin position="224"/>
        <end position="244"/>
    </location>
</feature>
<reference evidence="9" key="2">
    <citation type="submission" date="2017-05" db="UniProtKB">
        <authorList>
            <consortium name="EnsemblMetazoa"/>
        </authorList>
    </citation>
    <scope>IDENTIFICATION</scope>
</reference>
<keyword evidence="2" id="KW-0805">Transcription regulation</keyword>
<dbReference type="GO" id="GO:0005634">
    <property type="term" value="C:nucleus"/>
    <property type="evidence" value="ECO:0007669"/>
    <property type="project" value="UniProtKB-SubCell"/>
</dbReference>
<dbReference type="Proteomes" id="UP000007879">
    <property type="component" value="Unassembled WGS sequence"/>
</dbReference>
<evidence type="ECO:0000256" key="5">
    <source>
        <dbReference type="ARBA" id="ARBA00023242"/>
    </source>
</evidence>
<gene>
    <name evidence="9" type="primary">100634662</name>
</gene>
<evidence type="ECO:0000256" key="4">
    <source>
        <dbReference type="ARBA" id="ARBA00023163"/>
    </source>
</evidence>
<protein>
    <recommendedName>
        <fullName evidence="8">Grh/CP2 DB domain-containing protein</fullName>
    </recommendedName>
</protein>
<dbReference type="GO" id="GO:0000978">
    <property type="term" value="F:RNA polymerase II cis-regulatory region sequence-specific DNA binding"/>
    <property type="evidence" value="ECO:0007669"/>
    <property type="project" value="TreeGrafter"/>
</dbReference>
<keyword evidence="10" id="KW-1185">Reference proteome</keyword>
<sequence length="663" mass="73411">MSGVSPAELLAVQSTNRESQPPVAVHTILKGSPSSPGSSSIGSNSSTTSSNISSSSSNSLPASHTSLPPPPLSTYSPSTTEVDVSRLERVSFGSCSSVPIPIPMQTALMAHTEASSSPSLDINELLTNVSSSGAQILHNTNGRSFLLAPTTVGPDDSNGAYINWLYDLYAPNTGGSPGMSHKHEKVRATLSSTSGGSMIQVGTPPTPQSISVSPDIGVMIPTKTEDSPPSCGGPVLSSSAPASTDGATLMSKEIEFHKEPLAVFRAQERYLIILGAPTSIAQRQGEDTLTYLNKGQFYSIYFRANNEMVLPSQAKSVIHLSFLDESDRTVEQSHWQYWYELQANPNQKAFDIDRKNCEGLIEKPLDLGYNAASFIWDPRLGARVVLRINCLSTEFSGQKGVKGLPLHVVVDTYEFQDNDRMTEHDEPSHRAYCRVKIFRDKGAERKNKDETKSVERRLQKFIRSYNSVNLDSEIGPATVFHPPCKETTLTPTSTFGPKPFLFKVSDMRGGASHPQEGAVLSSNSAKSSSTFLENIKEREMKRSFTRTLTQTKEDLDQLEVGPRNKSKRINTQPMTTIYVRKEEEKVYNALSLRELTVEELKHQISNKYDIPDEMIHFIYKKTKKGLIVRFDDELVTRFEDEDDFIIDLDFDNQKGHFDLYIRY</sequence>
<feature type="domain" description="Grh/CP2 DB" evidence="8">
    <location>
        <begin position="266"/>
        <end position="503"/>
    </location>
</feature>
<dbReference type="STRING" id="400682.A0A1X7TRH5"/>
<evidence type="ECO:0000256" key="6">
    <source>
        <dbReference type="PROSITE-ProRule" id="PRU01313"/>
    </source>
</evidence>
<dbReference type="OMA" id="RINTQPM"/>
<dbReference type="EnsemblMetazoa" id="XM_003389921.3">
    <property type="protein sequence ID" value="XP_003389969.1"/>
    <property type="gene ID" value="LOC100634662"/>
</dbReference>
<dbReference type="eggNOG" id="KOG4091">
    <property type="taxonomic scope" value="Eukaryota"/>
</dbReference>
<dbReference type="GO" id="GO:0001228">
    <property type="term" value="F:DNA-binding transcription activator activity, RNA polymerase II-specific"/>
    <property type="evidence" value="ECO:0007669"/>
    <property type="project" value="TreeGrafter"/>
</dbReference>
<accession>A0A1X7TRH5</accession>
<dbReference type="Pfam" id="PF25416">
    <property type="entry name" value="GRHL1_C"/>
    <property type="match status" value="1"/>
</dbReference>
<keyword evidence="3 6" id="KW-0238">DNA-binding</keyword>
<evidence type="ECO:0000256" key="1">
    <source>
        <dbReference type="ARBA" id="ARBA00004123"/>
    </source>
</evidence>
<evidence type="ECO:0000259" key="8">
    <source>
        <dbReference type="PROSITE" id="PS51968"/>
    </source>
</evidence>
<evidence type="ECO:0000256" key="7">
    <source>
        <dbReference type="SAM" id="MobiDB-lite"/>
    </source>
</evidence>
<dbReference type="InParanoid" id="A0A1X7TRH5"/>
<organism evidence="9">
    <name type="scientific">Amphimedon queenslandica</name>
    <name type="common">Sponge</name>
    <dbReference type="NCBI Taxonomy" id="400682"/>
    <lineage>
        <taxon>Eukaryota</taxon>
        <taxon>Metazoa</taxon>
        <taxon>Porifera</taxon>
        <taxon>Demospongiae</taxon>
        <taxon>Heteroscleromorpha</taxon>
        <taxon>Haplosclerida</taxon>
        <taxon>Niphatidae</taxon>
        <taxon>Amphimedon</taxon>
    </lineage>
</organism>
<evidence type="ECO:0000313" key="10">
    <source>
        <dbReference type="Proteomes" id="UP000007879"/>
    </source>
</evidence>
<dbReference type="InterPro" id="IPR057520">
    <property type="entry name" value="GRHL1/CP2_C"/>
</dbReference>
<dbReference type="AlphaFoldDB" id="A0A1X7TRH5"/>
<keyword evidence="5 6" id="KW-0539">Nucleus</keyword>
<dbReference type="OrthoDB" id="7680836at2759"/>
<keyword evidence="4" id="KW-0804">Transcription</keyword>
<dbReference type="Pfam" id="PF04516">
    <property type="entry name" value="CP2"/>
    <property type="match status" value="1"/>
</dbReference>
<name>A0A1X7TRH5_AMPQE</name>
<dbReference type="InterPro" id="IPR040167">
    <property type="entry name" value="TF_CP2-like"/>
</dbReference>
<evidence type="ECO:0000313" key="9">
    <source>
        <dbReference type="EnsemblMetazoa" id="Aqu2.1.17692_001"/>
    </source>
</evidence>
<feature type="region of interest" description="Disordered" evidence="7">
    <location>
        <begin position="193"/>
        <end position="212"/>
    </location>
</feature>
<reference evidence="10" key="1">
    <citation type="journal article" date="2010" name="Nature">
        <title>The Amphimedon queenslandica genome and the evolution of animal complexity.</title>
        <authorList>
            <person name="Srivastava M."/>
            <person name="Simakov O."/>
            <person name="Chapman J."/>
            <person name="Fahey B."/>
            <person name="Gauthier M.E."/>
            <person name="Mitros T."/>
            <person name="Richards G.S."/>
            <person name="Conaco C."/>
            <person name="Dacre M."/>
            <person name="Hellsten U."/>
            <person name="Larroux C."/>
            <person name="Putnam N.H."/>
            <person name="Stanke M."/>
            <person name="Adamska M."/>
            <person name="Darling A."/>
            <person name="Degnan S.M."/>
            <person name="Oakley T.H."/>
            <person name="Plachetzki D.C."/>
            <person name="Zhai Y."/>
            <person name="Adamski M."/>
            <person name="Calcino A."/>
            <person name="Cummins S.F."/>
            <person name="Goodstein D.M."/>
            <person name="Harris C."/>
            <person name="Jackson D.J."/>
            <person name="Leys S.P."/>
            <person name="Shu S."/>
            <person name="Woodcroft B.J."/>
            <person name="Vervoort M."/>
            <person name="Kosik K.S."/>
            <person name="Manning G."/>
            <person name="Degnan B.M."/>
            <person name="Rokhsar D.S."/>
        </authorList>
    </citation>
    <scope>NUCLEOTIDE SEQUENCE [LARGE SCALE GENOMIC DNA]</scope>
</reference>
<evidence type="ECO:0000256" key="3">
    <source>
        <dbReference type="ARBA" id="ARBA00023125"/>
    </source>
</evidence>
<dbReference type="PROSITE" id="PS51968">
    <property type="entry name" value="GRH_CP2_DB"/>
    <property type="match status" value="1"/>
</dbReference>
<dbReference type="EnsemblMetazoa" id="Aqu2.1.17692_001">
    <property type="protein sequence ID" value="Aqu2.1.17692_001"/>
    <property type="gene ID" value="Aqu2.1.17692"/>
</dbReference>
<feature type="compositionally biased region" description="Low complexity" evidence="7">
    <location>
        <begin position="28"/>
        <end position="66"/>
    </location>
</feature>
<dbReference type="PANTHER" id="PTHR11037:SF20">
    <property type="entry name" value="PROTEIN GRAINYHEAD"/>
    <property type="match status" value="1"/>
</dbReference>
<dbReference type="KEGG" id="aqu:100634662"/>
<dbReference type="PANTHER" id="PTHR11037">
    <property type="entry name" value="TRANSCRIPTION FACTOR CP2"/>
    <property type="match status" value="1"/>
</dbReference>
<feature type="region of interest" description="Disordered" evidence="7">
    <location>
        <begin position="1"/>
        <end position="80"/>
    </location>
</feature>
<evidence type="ECO:0000256" key="2">
    <source>
        <dbReference type="ARBA" id="ARBA00023015"/>
    </source>
</evidence>